<dbReference type="Proteomes" id="UP000177382">
    <property type="component" value="Unassembled WGS sequence"/>
</dbReference>
<organism evidence="1 2">
    <name type="scientific">Candidatus Woesebacteria bacterium RBG_16_42_24</name>
    <dbReference type="NCBI Taxonomy" id="1802485"/>
    <lineage>
        <taxon>Bacteria</taxon>
        <taxon>Candidatus Woeseibacteriota</taxon>
    </lineage>
</organism>
<reference evidence="1 2" key="1">
    <citation type="journal article" date="2016" name="Nat. Commun.">
        <title>Thousands of microbial genomes shed light on interconnected biogeochemical processes in an aquifer system.</title>
        <authorList>
            <person name="Anantharaman K."/>
            <person name="Brown C.T."/>
            <person name="Hug L.A."/>
            <person name="Sharon I."/>
            <person name="Castelle C.J."/>
            <person name="Probst A.J."/>
            <person name="Thomas B.C."/>
            <person name="Singh A."/>
            <person name="Wilkins M.J."/>
            <person name="Karaoz U."/>
            <person name="Brodie E.L."/>
            <person name="Williams K.H."/>
            <person name="Hubbard S.S."/>
            <person name="Banfield J.F."/>
        </authorList>
    </citation>
    <scope>NUCLEOTIDE SEQUENCE [LARGE SCALE GENOMIC DNA]</scope>
</reference>
<dbReference type="EMBL" id="MGFX01000006">
    <property type="protein sequence ID" value="OGM15315.1"/>
    <property type="molecule type" value="Genomic_DNA"/>
</dbReference>
<evidence type="ECO:0000313" key="1">
    <source>
        <dbReference type="EMBL" id="OGM15315.1"/>
    </source>
</evidence>
<evidence type="ECO:0000313" key="2">
    <source>
        <dbReference type="Proteomes" id="UP000177382"/>
    </source>
</evidence>
<sequence length="236" mass="27100">MASKEGSQVEFRDGEEALGEAIRWITSWHGRVRQKYSLTPNVLRKTRIGELKVENEGNIEALYVWSIQHNLNSSFGQVSILELSQTLTDNPDHPFIGRFFYQTRNFDNLVALSFGWRLENSDVFYEMVAMSKGRIDRMDKITRPGALFPVSGLDDPTLTRQLTQQMELSFSYDKGRLVRWDCEVGFEHLPACAVFENGNLIHRDEVGPGCELPKAFDPTPHIKSFMRHRPKEPVLP</sequence>
<protein>
    <submittedName>
        <fullName evidence="1">Uncharacterized protein</fullName>
    </submittedName>
</protein>
<accession>A0A1F7XLZ2</accession>
<name>A0A1F7XLZ2_9BACT</name>
<comment type="caution">
    <text evidence="1">The sequence shown here is derived from an EMBL/GenBank/DDBJ whole genome shotgun (WGS) entry which is preliminary data.</text>
</comment>
<gene>
    <name evidence="1" type="ORF">A2V97_01650</name>
</gene>
<dbReference type="AlphaFoldDB" id="A0A1F7XLZ2"/>
<proteinExistence type="predicted"/>
<dbReference type="STRING" id="1802485.A2V97_01650"/>